<proteinExistence type="predicted"/>
<dbReference type="EMBL" id="LZKJ01000108">
    <property type="protein sequence ID" value="OBI46381.1"/>
    <property type="molecule type" value="Genomic_DNA"/>
</dbReference>
<dbReference type="Proteomes" id="UP000093592">
    <property type="component" value="Unassembled WGS sequence"/>
</dbReference>
<gene>
    <name evidence="2" type="ORF">A5707_21365</name>
</gene>
<accession>A0A1A2ZBA1</accession>
<comment type="caution">
    <text evidence="2">The sequence shown here is derived from an EMBL/GenBank/DDBJ whole genome shotgun (WGS) entry which is preliminary data.</text>
</comment>
<name>A0A1A2ZBA1_9MYCO</name>
<organism evidence="2 3">
    <name type="scientific">Mycobacterium kyorinense</name>
    <dbReference type="NCBI Taxonomy" id="487514"/>
    <lineage>
        <taxon>Bacteria</taxon>
        <taxon>Bacillati</taxon>
        <taxon>Actinomycetota</taxon>
        <taxon>Actinomycetes</taxon>
        <taxon>Mycobacteriales</taxon>
        <taxon>Mycobacteriaceae</taxon>
        <taxon>Mycobacterium</taxon>
    </lineage>
</organism>
<sequence>MTEMRTTTTDTLIEVVLDEAQRIVRAEWLRVLEAALSKYFTTDRAQMPAARPRPPRLDLLTDESGPCTGRLRNRRNYRRNSTSRR</sequence>
<evidence type="ECO:0000313" key="3">
    <source>
        <dbReference type="Proteomes" id="UP000093592"/>
    </source>
</evidence>
<feature type="region of interest" description="Disordered" evidence="1">
    <location>
        <begin position="42"/>
        <end position="85"/>
    </location>
</feature>
<evidence type="ECO:0000313" key="2">
    <source>
        <dbReference type="EMBL" id="OBI46381.1"/>
    </source>
</evidence>
<feature type="compositionally biased region" description="Basic residues" evidence="1">
    <location>
        <begin position="71"/>
        <end position="85"/>
    </location>
</feature>
<evidence type="ECO:0000256" key="1">
    <source>
        <dbReference type="SAM" id="MobiDB-lite"/>
    </source>
</evidence>
<reference evidence="3" key="1">
    <citation type="submission" date="2016-06" db="EMBL/GenBank/DDBJ databases">
        <authorList>
            <person name="Sutton G."/>
            <person name="Brinkac L."/>
            <person name="Sanka R."/>
            <person name="Adams M."/>
            <person name="Lau E."/>
            <person name="Sam S."/>
            <person name="Sreng N."/>
            <person name="Him V."/>
            <person name="Kerleguer A."/>
            <person name="Cheng S."/>
        </authorList>
    </citation>
    <scope>NUCLEOTIDE SEQUENCE [LARGE SCALE GENOMIC DNA]</scope>
    <source>
        <strain evidence="3">E861</strain>
    </source>
</reference>
<dbReference type="AlphaFoldDB" id="A0A1A2ZBA1"/>
<protein>
    <submittedName>
        <fullName evidence="2">Uncharacterized protein</fullName>
    </submittedName>
</protein>